<evidence type="ECO:0000313" key="1">
    <source>
        <dbReference type="EMBL" id="KKL82706.1"/>
    </source>
</evidence>
<accession>A0A0F9FWS1</accession>
<dbReference type="EMBL" id="LAZR01022199">
    <property type="protein sequence ID" value="KKL82706.1"/>
    <property type="molecule type" value="Genomic_DNA"/>
</dbReference>
<gene>
    <name evidence="1" type="ORF">LCGC14_1982110</name>
</gene>
<proteinExistence type="predicted"/>
<name>A0A0F9FWS1_9ZZZZ</name>
<dbReference type="AlphaFoldDB" id="A0A0F9FWS1"/>
<sequence length="111" mass="12725">NGPISHEIAIFNATIDDMLAGYSRGCIISDCGNTYWDIEEASFIRCMRDPDAFYTDMLVVLKELLPDDITDIVRYQQSRIPTIEMFDGDVDRWARETILWGRKSGTMLVPE</sequence>
<reference evidence="1" key="1">
    <citation type="journal article" date="2015" name="Nature">
        <title>Complex archaea that bridge the gap between prokaryotes and eukaryotes.</title>
        <authorList>
            <person name="Spang A."/>
            <person name="Saw J.H."/>
            <person name="Jorgensen S.L."/>
            <person name="Zaremba-Niedzwiedzka K."/>
            <person name="Martijn J."/>
            <person name="Lind A.E."/>
            <person name="van Eijk R."/>
            <person name="Schleper C."/>
            <person name="Guy L."/>
            <person name="Ettema T.J."/>
        </authorList>
    </citation>
    <scope>NUCLEOTIDE SEQUENCE</scope>
</reference>
<protein>
    <submittedName>
        <fullName evidence="1">Uncharacterized protein</fullName>
    </submittedName>
</protein>
<feature type="non-terminal residue" evidence="1">
    <location>
        <position position="1"/>
    </location>
</feature>
<comment type="caution">
    <text evidence="1">The sequence shown here is derived from an EMBL/GenBank/DDBJ whole genome shotgun (WGS) entry which is preliminary data.</text>
</comment>
<organism evidence="1">
    <name type="scientific">marine sediment metagenome</name>
    <dbReference type="NCBI Taxonomy" id="412755"/>
    <lineage>
        <taxon>unclassified sequences</taxon>
        <taxon>metagenomes</taxon>
        <taxon>ecological metagenomes</taxon>
    </lineage>
</organism>